<dbReference type="EMBL" id="KR091915">
    <property type="protein sequence ID" value="AKS10497.1"/>
    <property type="molecule type" value="Genomic_DNA"/>
</dbReference>
<protein>
    <recommendedName>
        <fullName evidence="2">Type IV secretion system protein</fullName>
    </recommendedName>
</protein>
<dbReference type="NCBIfam" id="TIGR02788">
    <property type="entry name" value="VirB11"/>
    <property type="match status" value="1"/>
</dbReference>
<dbReference type="Gene3D" id="3.30.450.90">
    <property type="match status" value="1"/>
</dbReference>
<keyword evidence="2" id="KW-0547">Nucleotide-binding</keyword>
<dbReference type="GO" id="GO:0005524">
    <property type="term" value="F:ATP binding"/>
    <property type="evidence" value="ECO:0007669"/>
    <property type="project" value="UniProtKB-UniRule"/>
</dbReference>
<evidence type="ECO:0000256" key="1">
    <source>
        <dbReference type="ARBA" id="ARBA00006611"/>
    </source>
</evidence>
<geneLocation type="plasmid" evidence="4">
    <name>pKPC-DK05</name>
</geneLocation>
<dbReference type="AlphaFoldDB" id="A0A0K0VLH5"/>
<comment type="function">
    <text evidence="2">Part of the Type IV secretion system.</text>
</comment>
<name>A0A0K0VLH5_KLEPN</name>
<reference evidence="4" key="1">
    <citation type="submission" date="2015-07" db="EMBL/GenBank/DDBJ databases">
        <title>Complete sequence of a blaKPC-2-harbouring IncN2-type plasmid from Klebsiella pneumoniae in Korea.</title>
        <authorList>
            <person name="Kim S.Y."/>
        </authorList>
    </citation>
    <scope>NUCLEOTIDE SEQUENCE</scope>
    <source>
        <strain evidence="4">KPC-DK05</strain>
        <plasmid evidence="4">pKPC-DK05</plasmid>
    </source>
</reference>
<dbReference type="GO" id="GO:0016887">
    <property type="term" value="F:ATP hydrolysis activity"/>
    <property type="evidence" value="ECO:0007669"/>
    <property type="project" value="InterPro"/>
</dbReference>
<dbReference type="PANTHER" id="PTHR30486:SF6">
    <property type="entry name" value="TYPE IV PILUS RETRACTATION ATPASE PILT"/>
    <property type="match status" value="1"/>
</dbReference>
<dbReference type="SUPFAM" id="SSF52540">
    <property type="entry name" value="P-loop containing nucleoside triphosphate hydrolases"/>
    <property type="match status" value="1"/>
</dbReference>
<accession>A0A0K0VLH5</accession>
<gene>
    <name evidence="4" type="primary">traG</name>
</gene>
<dbReference type="InterPro" id="IPR014155">
    <property type="entry name" value="VirB11"/>
</dbReference>
<dbReference type="PANTHER" id="PTHR30486">
    <property type="entry name" value="TWITCHING MOTILITY PROTEIN PILT"/>
    <property type="match status" value="1"/>
</dbReference>
<dbReference type="PATRIC" id="fig|573.1665.peg.5495"/>
<dbReference type="Pfam" id="PF00437">
    <property type="entry name" value="T2SSE"/>
    <property type="match status" value="1"/>
</dbReference>
<organism evidence="4">
    <name type="scientific">Klebsiella pneumoniae</name>
    <dbReference type="NCBI Taxonomy" id="573"/>
    <lineage>
        <taxon>Bacteria</taxon>
        <taxon>Pseudomonadati</taxon>
        <taxon>Pseudomonadota</taxon>
        <taxon>Gammaproteobacteria</taxon>
        <taxon>Enterobacterales</taxon>
        <taxon>Enterobacteriaceae</taxon>
        <taxon>Klebsiella/Raoultella group</taxon>
        <taxon>Klebsiella</taxon>
        <taxon>Klebsiella pneumoniae complex</taxon>
    </lineage>
</organism>
<dbReference type="InterPro" id="IPR001482">
    <property type="entry name" value="T2SS/T4SS_dom"/>
</dbReference>
<keyword evidence="2" id="KW-0067">ATP-binding</keyword>
<dbReference type="GO" id="GO:0044097">
    <property type="term" value="P:secretion by the type IV secretion system"/>
    <property type="evidence" value="ECO:0007669"/>
    <property type="project" value="InterPro"/>
</dbReference>
<evidence type="ECO:0000313" key="4">
    <source>
        <dbReference type="EMBL" id="AKS10497.1"/>
    </source>
</evidence>
<dbReference type="InterPro" id="IPR027417">
    <property type="entry name" value="P-loop_NTPase"/>
</dbReference>
<dbReference type="Gene3D" id="3.40.50.300">
    <property type="entry name" value="P-loop containing nucleotide triphosphate hydrolases"/>
    <property type="match status" value="1"/>
</dbReference>
<evidence type="ECO:0000256" key="2">
    <source>
        <dbReference type="RuleBase" id="RU366071"/>
    </source>
</evidence>
<dbReference type="GO" id="GO:0043684">
    <property type="term" value="C:type IV secretion system complex"/>
    <property type="evidence" value="ECO:0007669"/>
    <property type="project" value="UniProtKB-UniRule"/>
</dbReference>
<keyword evidence="4" id="KW-0614">Plasmid</keyword>
<dbReference type="InterPro" id="IPR050921">
    <property type="entry name" value="T4SS_GSP_E_ATPase"/>
</dbReference>
<evidence type="ECO:0000259" key="3">
    <source>
        <dbReference type="Pfam" id="PF00437"/>
    </source>
</evidence>
<proteinExistence type="inferred from homology"/>
<sequence length="343" mass="38916">MTELTSNIQDIRQRPRREQGVWLTLEPLQRYLSDPDVWELRINKYQQVVCETSKGRIFHDDEKITAEYISRLTDTLCGYNGLPKESVNNVLLPDGSRGIICLPPAVLEGTVAIAFRKHLPVDKSLEQLRDEGRFTGWKRKVQGEVALQPFEQELLELLDKDDLVSFFKIAVRNKLNIVVSGSTGSGKSTFTRSLLREVPYTERIVVSEDVHEIGSDLHHEMVYMLYGDQDGRLAPAVSLKACMRLSPDRIMMTELRDDAAWDYINSLNTGHPGGITSTHADDAKSTFSRIALLIKQTGVGQTLDYDVIMKTLYTTIDVVVYMEHRQIVEVLYDPAFKKAQLSL</sequence>
<dbReference type="CDD" id="cd01130">
    <property type="entry name" value="VirB11-like_ATPase"/>
    <property type="match status" value="1"/>
</dbReference>
<feature type="domain" description="Bacterial type II secretion system protein E" evidence="3">
    <location>
        <begin position="161"/>
        <end position="298"/>
    </location>
</feature>
<comment type="similarity">
    <text evidence="1 2">Belongs to the GSP E family.</text>
</comment>
<dbReference type="RefSeq" id="WP_000138004.1">
    <property type="nucleotide sequence ID" value="NZ_BIIR01000035.1"/>
</dbReference>